<evidence type="ECO:0000256" key="8">
    <source>
        <dbReference type="SAM" id="MobiDB-lite"/>
    </source>
</evidence>
<dbReference type="GO" id="GO:0003886">
    <property type="term" value="F:DNA (cytosine-5-)-methyltransferase activity"/>
    <property type="evidence" value="ECO:0007669"/>
    <property type="project" value="UniProtKB-EC"/>
</dbReference>
<feature type="region of interest" description="Disordered" evidence="8">
    <location>
        <begin position="200"/>
        <end position="226"/>
    </location>
</feature>
<evidence type="ECO:0000313" key="10">
    <source>
        <dbReference type="Proteomes" id="UP001596160"/>
    </source>
</evidence>
<dbReference type="PANTHER" id="PTHR10629">
    <property type="entry name" value="CYTOSINE-SPECIFIC METHYLTRANSFERASE"/>
    <property type="match status" value="1"/>
</dbReference>
<evidence type="ECO:0000256" key="3">
    <source>
        <dbReference type="ARBA" id="ARBA00022691"/>
    </source>
</evidence>
<name>A0ABW0AG75_9ACTN</name>
<evidence type="ECO:0000256" key="2">
    <source>
        <dbReference type="ARBA" id="ARBA00022679"/>
    </source>
</evidence>
<dbReference type="InterPro" id="IPR018117">
    <property type="entry name" value="C5_DNA_meth_AS"/>
</dbReference>
<dbReference type="Pfam" id="PF00145">
    <property type="entry name" value="DNA_methylase"/>
    <property type="match status" value="1"/>
</dbReference>
<dbReference type="PRINTS" id="PR00105">
    <property type="entry name" value="C5METTRFRASE"/>
</dbReference>
<keyword evidence="1 5" id="KW-0489">Methyltransferase</keyword>
<dbReference type="RefSeq" id="WP_344473883.1">
    <property type="nucleotide sequence ID" value="NZ_BAAASB010000003.1"/>
</dbReference>
<dbReference type="InterPro" id="IPR029063">
    <property type="entry name" value="SAM-dependent_MTases_sf"/>
</dbReference>
<reference evidence="10" key="1">
    <citation type="journal article" date="2019" name="Int. J. Syst. Evol. Microbiol.">
        <title>The Global Catalogue of Microorganisms (GCM) 10K type strain sequencing project: providing services to taxonomists for standard genome sequencing and annotation.</title>
        <authorList>
            <consortium name="The Broad Institute Genomics Platform"/>
            <consortium name="The Broad Institute Genome Sequencing Center for Infectious Disease"/>
            <person name="Wu L."/>
            <person name="Ma J."/>
        </authorList>
    </citation>
    <scope>NUCLEOTIDE SEQUENCE [LARGE SCALE GENOMIC DNA]</scope>
    <source>
        <strain evidence="10">PCU 266</strain>
    </source>
</reference>
<dbReference type="PROSITE" id="PS51679">
    <property type="entry name" value="SAM_MT_C5"/>
    <property type="match status" value="1"/>
</dbReference>
<feature type="compositionally biased region" description="Basic and acidic residues" evidence="8">
    <location>
        <begin position="257"/>
        <end position="266"/>
    </location>
</feature>
<comment type="similarity">
    <text evidence="5 6">Belongs to the class I-like SAM-binding methyltransferase superfamily. C5-methyltransferase family.</text>
</comment>
<dbReference type="GO" id="GO:0032259">
    <property type="term" value="P:methylation"/>
    <property type="evidence" value="ECO:0007669"/>
    <property type="project" value="UniProtKB-KW"/>
</dbReference>
<dbReference type="EC" id="2.1.1.37" evidence="7"/>
<gene>
    <name evidence="9" type="ORF">ACFPRH_05395</name>
</gene>
<dbReference type="InterPro" id="IPR050390">
    <property type="entry name" value="C5-Methyltransferase"/>
</dbReference>
<dbReference type="EMBL" id="JBHSKP010000002">
    <property type="protein sequence ID" value="MFC5151160.1"/>
    <property type="molecule type" value="Genomic_DNA"/>
</dbReference>
<dbReference type="NCBIfam" id="TIGR00675">
    <property type="entry name" value="dcm"/>
    <property type="match status" value="1"/>
</dbReference>
<dbReference type="PROSITE" id="PS00094">
    <property type="entry name" value="C5_MTASE_1"/>
    <property type="match status" value="1"/>
</dbReference>
<evidence type="ECO:0000256" key="4">
    <source>
        <dbReference type="ARBA" id="ARBA00022747"/>
    </source>
</evidence>
<evidence type="ECO:0000256" key="6">
    <source>
        <dbReference type="RuleBase" id="RU000416"/>
    </source>
</evidence>
<comment type="caution">
    <text evidence="9">The sequence shown here is derived from an EMBL/GenBank/DDBJ whole genome shotgun (WGS) entry which is preliminary data.</text>
</comment>
<dbReference type="PANTHER" id="PTHR10629:SF52">
    <property type="entry name" value="DNA (CYTOSINE-5)-METHYLTRANSFERASE 1"/>
    <property type="match status" value="1"/>
</dbReference>
<protein>
    <recommendedName>
        <fullName evidence="7">Cytosine-specific methyltransferase</fullName>
        <ecNumber evidence="7">2.1.1.37</ecNumber>
    </recommendedName>
</protein>
<feature type="active site" evidence="5">
    <location>
        <position position="99"/>
    </location>
</feature>
<keyword evidence="3 5" id="KW-0949">S-adenosyl-L-methionine</keyword>
<evidence type="ECO:0000256" key="5">
    <source>
        <dbReference type="PROSITE-ProRule" id="PRU01016"/>
    </source>
</evidence>
<feature type="region of interest" description="Disordered" evidence="8">
    <location>
        <begin position="253"/>
        <end position="281"/>
    </location>
</feature>
<dbReference type="Gene3D" id="3.90.120.10">
    <property type="entry name" value="DNA Methylase, subunit A, domain 2"/>
    <property type="match status" value="1"/>
</dbReference>
<feature type="compositionally biased region" description="Basic and acidic residues" evidence="8">
    <location>
        <begin position="200"/>
        <end position="211"/>
    </location>
</feature>
<dbReference type="PROSITE" id="PS00095">
    <property type="entry name" value="C5_MTASE_2"/>
    <property type="match status" value="1"/>
</dbReference>
<evidence type="ECO:0000256" key="7">
    <source>
        <dbReference type="RuleBase" id="RU000417"/>
    </source>
</evidence>
<comment type="catalytic activity">
    <reaction evidence="7">
        <text>a 2'-deoxycytidine in DNA + S-adenosyl-L-methionine = a 5-methyl-2'-deoxycytidine in DNA + S-adenosyl-L-homocysteine + H(+)</text>
        <dbReference type="Rhea" id="RHEA:13681"/>
        <dbReference type="Rhea" id="RHEA-COMP:11369"/>
        <dbReference type="Rhea" id="RHEA-COMP:11370"/>
        <dbReference type="ChEBI" id="CHEBI:15378"/>
        <dbReference type="ChEBI" id="CHEBI:57856"/>
        <dbReference type="ChEBI" id="CHEBI:59789"/>
        <dbReference type="ChEBI" id="CHEBI:85452"/>
        <dbReference type="ChEBI" id="CHEBI:85454"/>
        <dbReference type="EC" id="2.1.1.37"/>
    </reaction>
</comment>
<accession>A0ABW0AG75</accession>
<keyword evidence="10" id="KW-1185">Reference proteome</keyword>
<dbReference type="InterPro" id="IPR001525">
    <property type="entry name" value="C5_MeTfrase"/>
</dbReference>
<evidence type="ECO:0000256" key="1">
    <source>
        <dbReference type="ARBA" id="ARBA00022603"/>
    </source>
</evidence>
<organism evidence="9 10">
    <name type="scientific">Streptomyces amakusaensis</name>
    <dbReference type="NCBI Taxonomy" id="67271"/>
    <lineage>
        <taxon>Bacteria</taxon>
        <taxon>Bacillati</taxon>
        <taxon>Actinomycetota</taxon>
        <taxon>Actinomycetes</taxon>
        <taxon>Kitasatosporales</taxon>
        <taxon>Streptomycetaceae</taxon>
        <taxon>Streptomyces</taxon>
    </lineage>
</organism>
<keyword evidence="2 5" id="KW-0808">Transferase</keyword>
<proteinExistence type="inferred from homology"/>
<evidence type="ECO:0000313" key="9">
    <source>
        <dbReference type="EMBL" id="MFC5151160.1"/>
    </source>
</evidence>
<dbReference type="Proteomes" id="UP001596160">
    <property type="component" value="Unassembled WGS sequence"/>
</dbReference>
<sequence>MATPTSDTATDSARDETKIKVVDLFSGAGGFSAGFRSYEPQGPGSSPFESVAAVEFDEAAAATYAANFGTSHIANVDIATWDAKPYADRVDVVVGGPPCQGFSALNRDNLEKKPPKSEDPRNTLWREYMRVVTTIKPKFFILENVDRFLRSEEFDSLIEATKEGGALSDYVVHHKILNAADYGVPQARRRAIVIATRRDQGEPLRHPDPTHARKKPAHKTSARQATLDGCERTADQPLPWVSVGETVFANTPRKAPRKELPTREGKPLGTTLPGPYKTTELHIGRTPVPLSIARYKAIGKGGNRKDLEGKWATVNGKETYLSTPSWDRHKKGSGDVMGRMHEDRPSVTIRTEFYKPEKGRYLHPVEDRPITHLEAALIQGFPSDFLWYGSKIEIARQIGNAVPVGLGRVLAQAIHEKLSR</sequence>
<dbReference type="InterPro" id="IPR031303">
    <property type="entry name" value="C5_meth_CS"/>
</dbReference>
<dbReference type="SUPFAM" id="SSF53335">
    <property type="entry name" value="S-adenosyl-L-methionine-dependent methyltransferases"/>
    <property type="match status" value="1"/>
</dbReference>
<keyword evidence="4" id="KW-0680">Restriction system</keyword>
<dbReference type="Gene3D" id="3.40.50.150">
    <property type="entry name" value="Vaccinia Virus protein VP39"/>
    <property type="match status" value="1"/>
</dbReference>
<feature type="compositionally biased region" description="Basic residues" evidence="8">
    <location>
        <begin position="212"/>
        <end position="221"/>
    </location>
</feature>